<dbReference type="InterPro" id="IPR011032">
    <property type="entry name" value="GroES-like_sf"/>
</dbReference>
<feature type="domain" description="Enoyl reductase (ER)" evidence="1">
    <location>
        <begin position="10"/>
        <end position="315"/>
    </location>
</feature>
<sequence>MKAIVQNGYGSPDALQLREIDPPAVADDAILVRIRAASINALDWYLLRRLAHVFARLFGKPLPRIRGADMAGIVEAVGRNVSRFKPGDEVFGVARGTFAEYATTTEARLALKPRPLTFEQAAAMPVAGFTALQGLRDKAQVHPGQKVLIYGAGGGTGTFAVQIAKAFGARVTAVTRTEHVDLLRSIGADEVIDYTREEFTRRGERYDVVLDIGADRSPADYARALMPNGKLVMVGAPKKPGALLARIVEALILRGRDRRRIILSARASHEDLVALKELVEAGQLTPVIDRTYPLSEVPEAFRYFGTGGVRGKVVISIP</sequence>
<dbReference type="InterPro" id="IPR013154">
    <property type="entry name" value="ADH-like_N"/>
</dbReference>
<dbReference type="Pfam" id="PF13602">
    <property type="entry name" value="ADH_zinc_N_2"/>
    <property type="match status" value="1"/>
</dbReference>
<dbReference type="SMART" id="SM00829">
    <property type="entry name" value="PKS_ER"/>
    <property type="match status" value="1"/>
</dbReference>
<gene>
    <name evidence="2" type="ORF">E6K80_03615</name>
</gene>
<organism evidence="2 3">
    <name type="scientific">Eiseniibacteriota bacterium</name>
    <dbReference type="NCBI Taxonomy" id="2212470"/>
    <lineage>
        <taxon>Bacteria</taxon>
        <taxon>Candidatus Eiseniibacteriota</taxon>
    </lineage>
</organism>
<dbReference type="PANTHER" id="PTHR11695:SF648">
    <property type="entry name" value="ZINC-BINDING OXIDOREDUCTASE"/>
    <property type="match status" value="1"/>
</dbReference>
<evidence type="ECO:0000259" key="1">
    <source>
        <dbReference type="SMART" id="SM00829"/>
    </source>
</evidence>
<dbReference type="Proteomes" id="UP000319836">
    <property type="component" value="Unassembled WGS sequence"/>
</dbReference>
<dbReference type="SUPFAM" id="SSF51735">
    <property type="entry name" value="NAD(P)-binding Rossmann-fold domains"/>
    <property type="match status" value="1"/>
</dbReference>
<accession>A0A538U878</accession>
<dbReference type="InterPro" id="IPR020843">
    <property type="entry name" value="ER"/>
</dbReference>
<dbReference type="GO" id="GO:0008270">
    <property type="term" value="F:zinc ion binding"/>
    <property type="evidence" value="ECO:0007669"/>
    <property type="project" value="InterPro"/>
</dbReference>
<dbReference type="AlphaFoldDB" id="A0A538U878"/>
<dbReference type="InterPro" id="IPR002364">
    <property type="entry name" value="Quin_OxRdtase/zeta-crystal_CS"/>
</dbReference>
<proteinExistence type="predicted"/>
<comment type="caution">
    <text evidence="2">The sequence shown here is derived from an EMBL/GenBank/DDBJ whole genome shotgun (WGS) entry which is preliminary data.</text>
</comment>
<dbReference type="Pfam" id="PF08240">
    <property type="entry name" value="ADH_N"/>
    <property type="match status" value="1"/>
</dbReference>
<dbReference type="GO" id="GO:0016491">
    <property type="term" value="F:oxidoreductase activity"/>
    <property type="evidence" value="ECO:0007669"/>
    <property type="project" value="InterPro"/>
</dbReference>
<dbReference type="PANTHER" id="PTHR11695">
    <property type="entry name" value="ALCOHOL DEHYDROGENASE RELATED"/>
    <property type="match status" value="1"/>
</dbReference>
<evidence type="ECO:0000313" key="3">
    <source>
        <dbReference type="Proteomes" id="UP000319836"/>
    </source>
</evidence>
<evidence type="ECO:0000313" key="2">
    <source>
        <dbReference type="EMBL" id="TMQ72111.1"/>
    </source>
</evidence>
<dbReference type="EMBL" id="VBPA01000077">
    <property type="protein sequence ID" value="TMQ72111.1"/>
    <property type="molecule type" value="Genomic_DNA"/>
</dbReference>
<name>A0A538U878_UNCEI</name>
<dbReference type="InterPro" id="IPR036291">
    <property type="entry name" value="NAD(P)-bd_dom_sf"/>
</dbReference>
<dbReference type="Gene3D" id="3.90.180.10">
    <property type="entry name" value="Medium-chain alcohol dehydrogenases, catalytic domain"/>
    <property type="match status" value="1"/>
</dbReference>
<dbReference type="PROSITE" id="PS01162">
    <property type="entry name" value="QOR_ZETA_CRYSTAL"/>
    <property type="match status" value="1"/>
</dbReference>
<dbReference type="CDD" id="cd08267">
    <property type="entry name" value="MDR1"/>
    <property type="match status" value="1"/>
</dbReference>
<dbReference type="InterPro" id="IPR050700">
    <property type="entry name" value="YIM1/Zinc_Alcohol_DH_Fams"/>
</dbReference>
<reference evidence="2 3" key="1">
    <citation type="journal article" date="2019" name="Nat. Microbiol.">
        <title>Mediterranean grassland soil C-N compound turnover is dependent on rainfall and depth, and is mediated by genomically divergent microorganisms.</title>
        <authorList>
            <person name="Diamond S."/>
            <person name="Andeer P.F."/>
            <person name="Li Z."/>
            <person name="Crits-Christoph A."/>
            <person name="Burstein D."/>
            <person name="Anantharaman K."/>
            <person name="Lane K.R."/>
            <person name="Thomas B.C."/>
            <person name="Pan C."/>
            <person name="Northen T.R."/>
            <person name="Banfield J.F."/>
        </authorList>
    </citation>
    <scope>NUCLEOTIDE SEQUENCE [LARGE SCALE GENOMIC DNA]</scope>
    <source>
        <strain evidence="2">WS_10</strain>
    </source>
</reference>
<dbReference type="SUPFAM" id="SSF50129">
    <property type="entry name" value="GroES-like"/>
    <property type="match status" value="1"/>
</dbReference>
<dbReference type="Gene3D" id="3.40.50.720">
    <property type="entry name" value="NAD(P)-binding Rossmann-like Domain"/>
    <property type="match status" value="1"/>
</dbReference>
<protein>
    <submittedName>
        <fullName evidence="2">NAD(P)-dependent alcohol dehydrogenase</fullName>
    </submittedName>
</protein>